<accession>A0A8I3ARP6</accession>
<dbReference type="Proteomes" id="UP000689129">
    <property type="component" value="Unassembled WGS sequence"/>
</dbReference>
<evidence type="ECO:0000313" key="3">
    <source>
        <dbReference type="Proteomes" id="UP000689129"/>
    </source>
</evidence>
<name>A0A8I3ARP6_VERLO</name>
<dbReference type="EMBL" id="JAEMWZ010000144">
    <property type="protein sequence ID" value="KAG7134208.1"/>
    <property type="molecule type" value="Genomic_DNA"/>
</dbReference>
<comment type="caution">
    <text evidence="2">The sequence shown here is derived from an EMBL/GenBank/DDBJ whole genome shotgun (WGS) entry which is preliminary data.</text>
</comment>
<dbReference type="AlphaFoldDB" id="A0A8I3ARP6"/>
<sequence>MDPSKPADQLSSSPTGRRRSSNTLFAGLVDQKRGTQGQARRQSLHDQQVTPGMFGKMWRNKLLKFIQADPCTCGVEQIEGYHWPMLSDKFGVGVVVFTVQDTDWFAVRMPESRQSFGQMPAQIQRVRSDVRHSPKKRLVAVESSIKRNYAVKWQCSVL</sequence>
<evidence type="ECO:0000313" key="2">
    <source>
        <dbReference type="EMBL" id="KAG7134208.1"/>
    </source>
</evidence>
<dbReference type="OrthoDB" id="4158609at2759"/>
<evidence type="ECO:0000256" key="1">
    <source>
        <dbReference type="SAM" id="MobiDB-lite"/>
    </source>
</evidence>
<feature type="region of interest" description="Disordered" evidence="1">
    <location>
        <begin position="1"/>
        <end position="24"/>
    </location>
</feature>
<reference evidence="2" key="1">
    <citation type="journal article" date="2021" name="Mol. Plant Pathol.">
        <title>A 20-kb lineage-specific genomic region tames virulence in pathogenic amphidiploid Verticillium longisporum.</title>
        <authorList>
            <person name="Harting R."/>
            <person name="Starke J."/>
            <person name="Kusch H."/>
            <person name="Poggeler S."/>
            <person name="Maurus I."/>
            <person name="Schluter R."/>
            <person name="Landesfeind M."/>
            <person name="Bulla I."/>
            <person name="Nowrousian M."/>
            <person name="de Jonge R."/>
            <person name="Stahlhut G."/>
            <person name="Hoff K.J."/>
            <person name="Asshauer K.P."/>
            <person name="Thurmer A."/>
            <person name="Stanke M."/>
            <person name="Daniel R."/>
            <person name="Morgenstern B."/>
            <person name="Thomma B.P.H.J."/>
            <person name="Kronstad J.W."/>
            <person name="Braus-Stromeyer S.A."/>
            <person name="Braus G.H."/>
        </authorList>
    </citation>
    <scope>NUCLEOTIDE SEQUENCE</scope>
    <source>
        <strain evidence="2">Vl32</strain>
    </source>
</reference>
<gene>
    <name evidence="2" type="ORF">HYQ45_018908</name>
</gene>
<protein>
    <submittedName>
        <fullName evidence="2">Uncharacterized protein</fullName>
    </submittedName>
</protein>
<proteinExistence type="predicted"/>
<organism evidence="2 3">
    <name type="scientific">Verticillium longisporum</name>
    <name type="common">Verticillium dahliae var. longisporum</name>
    <dbReference type="NCBI Taxonomy" id="100787"/>
    <lineage>
        <taxon>Eukaryota</taxon>
        <taxon>Fungi</taxon>
        <taxon>Dikarya</taxon>
        <taxon>Ascomycota</taxon>
        <taxon>Pezizomycotina</taxon>
        <taxon>Sordariomycetes</taxon>
        <taxon>Hypocreomycetidae</taxon>
        <taxon>Glomerellales</taxon>
        <taxon>Plectosphaerellaceae</taxon>
        <taxon>Verticillium</taxon>
    </lineage>
</organism>